<comment type="caution">
    <text evidence="1">The sequence shown here is derived from an EMBL/GenBank/DDBJ whole genome shotgun (WGS) entry which is preliminary data.</text>
</comment>
<evidence type="ECO:0000313" key="1">
    <source>
        <dbReference type="EMBL" id="KAK7379747.1"/>
    </source>
</evidence>
<accession>A0AAN9NZ42</accession>
<evidence type="ECO:0000313" key="2">
    <source>
        <dbReference type="Proteomes" id="UP001386955"/>
    </source>
</evidence>
<proteinExistence type="predicted"/>
<dbReference type="Proteomes" id="UP001386955">
    <property type="component" value="Unassembled WGS sequence"/>
</dbReference>
<dbReference type="EMBL" id="JAYMYS010000016">
    <property type="protein sequence ID" value="KAK7379747.1"/>
    <property type="molecule type" value="Genomic_DNA"/>
</dbReference>
<keyword evidence="2" id="KW-1185">Reference proteome</keyword>
<name>A0AAN9NZ42_PSOTE</name>
<protein>
    <submittedName>
        <fullName evidence="1">Uncharacterized protein</fullName>
    </submittedName>
</protein>
<dbReference type="AlphaFoldDB" id="A0AAN9NZ42"/>
<gene>
    <name evidence="1" type="ORF">VNO78_34265</name>
</gene>
<organism evidence="1 2">
    <name type="scientific">Psophocarpus tetragonolobus</name>
    <name type="common">Winged bean</name>
    <name type="synonym">Dolichos tetragonolobus</name>
    <dbReference type="NCBI Taxonomy" id="3891"/>
    <lineage>
        <taxon>Eukaryota</taxon>
        <taxon>Viridiplantae</taxon>
        <taxon>Streptophyta</taxon>
        <taxon>Embryophyta</taxon>
        <taxon>Tracheophyta</taxon>
        <taxon>Spermatophyta</taxon>
        <taxon>Magnoliopsida</taxon>
        <taxon>eudicotyledons</taxon>
        <taxon>Gunneridae</taxon>
        <taxon>Pentapetalae</taxon>
        <taxon>rosids</taxon>
        <taxon>fabids</taxon>
        <taxon>Fabales</taxon>
        <taxon>Fabaceae</taxon>
        <taxon>Papilionoideae</taxon>
        <taxon>50 kb inversion clade</taxon>
        <taxon>NPAAA clade</taxon>
        <taxon>indigoferoid/millettioid clade</taxon>
        <taxon>Phaseoleae</taxon>
        <taxon>Psophocarpus</taxon>
    </lineage>
</organism>
<reference evidence="1 2" key="1">
    <citation type="submission" date="2024-01" db="EMBL/GenBank/DDBJ databases">
        <title>The genomes of 5 underutilized Papilionoideae crops provide insights into root nodulation and disease resistanc.</title>
        <authorList>
            <person name="Jiang F."/>
        </authorList>
    </citation>
    <scope>NUCLEOTIDE SEQUENCE [LARGE SCALE GENOMIC DNA]</scope>
    <source>
        <strain evidence="1">DUOXIRENSHENG_FW03</strain>
        <tissue evidence="1">Leaves</tissue>
    </source>
</reference>
<sequence>MAFFFSGTPGYKACSGANGWDHLISIIYVFNSFRPCENDKPKLDKKHLHFFTLIEVEPSKYLLLFPIPAITTSLARWELAIDTIKVDFEHGTSEILTKVVSSPQL</sequence>